<proteinExistence type="predicted"/>
<comment type="caution">
    <text evidence="4">The sequence shown here is derived from an EMBL/GenBank/DDBJ whole genome shotgun (WGS) entry which is preliminary data.</text>
</comment>
<feature type="region of interest" description="Disordered" evidence="2">
    <location>
        <begin position="512"/>
        <end position="555"/>
    </location>
</feature>
<evidence type="ECO:0000313" key="5">
    <source>
        <dbReference type="Proteomes" id="UP000823912"/>
    </source>
</evidence>
<feature type="region of interest" description="Disordered" evidence="2">
    <location>
        <begin position="32"/>
        <end position="68"/>
    </location>
</feature>
<accession>A0A9D1E919</accession>
<feature type="domain" description="G5" evidence="3">
    <location>
        <begin position="405"/>
        <end position="482"/>
    </location>
</feature>
<name>A0A9D1E919_9FIRM</name>
<feature type="compositionally biased region" description="Polar residues" evidence="2">
    <location>
        <begin position="533"/>
        <end position="555"/>
    </location>
</feature>
<reference evidence="4" key="1">
    <citation type="submission" date="2020-10" db="EMBL/GenBank/DDBJ databases">
        <authorList>
            <person name="Gilroy R."/>
        </authorList>
    </citation>
    <scope>NUCLEOTIDE SEQUENCE</scope>
    <source>
        <strain evidence="4">ChiSjej5B23-6657</strain>
    </source>
</reference>
<organism evidence="4 5">
    <name type="scientific">Candidatus Pullilachnospira gallistercoris</name>
    <dbReference type="NCBI Taxonomy" id="2840911"/>
    <lineage>
        <taxon>Bacteria</taxon>
        <taxon>Bacillati</taxon>
        <taxon>Bacillota</taxon>
        <taxon>Clostridia</taxon>
        <taxon>Lachnospirales</taxon>
        <taxon>Lachnospiraceae</taxon>
        <taxon>Lachnospiraceae incertae sedis</taxon>
        <taxon>Candidatus Pullilachnospira</taxon>
    </lineage>
</organism>
<evidence type="ECO:0000313" key="4">
    <source>
        <dbReference type="EMBL" id="HIR70363.1"/>
    </source>
</evidence>
<dbReference type="PANTHER" id="PTHR35788">
    <property type="entry name" value="EXPORTED PROTEIN-RELATED"/>
    <property type="match status" value="1"/>
</dbReference>
<feature type="compositionally biased region" description="Low complexity" evidence="2">
    <location>
        <begin position="515"/>
        <end position="531"/>
    </location>
</feature>
<dbReference type="Pfam" id="PF04294">
    <property type="entry name" value="VanW"/>
    <property type="match status" value="1"/>
</dbReference>
<dbReference type="InterPro" id="IPR022029">
    <property type="entry name" value="YoaR-like_PG-bd"/>
</dbReference>
<dbReference type="EMBL" id="DVHM01000057">
    <property type="protein sequence ID" value="HIR70363.1"/>
    <property type="molecule type" value="Genomic_DNA"/>
</dbReference>
<gene>
    <name evidence="4" type="ORF">IAA55_03685</name>
</gene>
<dbReference type="SMART" id="SM01208">
    <property type="entry name" value="G5"/>
    <property type="match status" value="1"/>
</dbReference>
<evidence type="ECO:0000256" key="1">
    <source>
        <dbReference type="ARBA" id="ARBA00022729"/>
    </source>
</evidence>
<reference evidence="4" key="2">
    <citation type="journal article" date="2021" name="PeerJ">
        <title>Extensive microbial diversity within the chicken gut microbiome revealed by metagenomics and culture.</title>
        <authorList>
            <person name="Gilroy R."/>
            <person name="Ravi A."/>
            <person name="Getino M."/>
            <person name="Pursley I."/>
            <person name="Horton D.L."/>
            <person name="Alikhan N.F."/>
            <person name="Baker D."/>
            <person name="Gharbi K."/>
            <person name="Hall N."/>
            <person name="Watson M."/>
            <person name="Adriaenssens E.M."/>
            <person name="Foster-Nyarko E."/>
            <person name="Jarju S."/>
            <person name="Secka A."/>
            <person name="Antonio M."/>
            <person name="Oren A."/>
            <person name="Chaudhuri R.R."/>
            <person name="La Ragione R."/>
            <person name="Hildebrand F."/>
            <person name="Pallen M.J."/>
        </authorList>
    </citation>
    <scope>NUCLEOTIDE SEQUENCE</scope>
    <source>
        <strain evidence="4">ChiSjej5B23-6657</strain>
    </source>
</reference>
<dbReference type="PANTHER" id="PTHR35788:SF1">
    <property type="entry name" value="EXPORTED PROTEIN"/>
    <property type="match status" value="1"/>
</dbReference>
<feature type="compositionally biased region" description="Polar residues" evidence="2">
    <location>
        <begin position="32"/>
        <end position="41"/>
    </location>
</feature>
<keyword evidence="1" id="KW-0732">Signal</keyword>
<dbReference type="Pfam" id="PF07501">
    <property type="entry name" value="G5"/>
    <property type="match status" value="1"/>
</dbReference>
<dbReference type="Proteomes" id="UP000823912">
    <property type="component" value="Unassembled WGS sequence"/>
</dbReference>
<dbReference type="InterPro" id="IPR052913">
    <property type="entry name" value="Glycopeptide_resist_protein"/>
</dbReference>
<sequence length="555" mass="58972">MSLEIRRLRGLPLFLALWTAGFLLLSPVTGKAQESSGTADETSQEDTGADAAESAGDEADTAETGTIPENIFISGQNVSGMTADEANQVVADYLSGYGDVEFTLQAGEKSVTADGEDIGLTAKNADVVTRALNYGKEGNLVSRYKANKDMENGVKKDFAISLTADINTAKTYLDENSDELNIKAVNNGLKRENGSFTYVEGSSGVTVLTDQSAVLIADYISAQWSGENATIDLITEVTEPKGTREELAQVQDVLGSFETDFSSSSSARKKNVRTGAEKLNGIVLYPGDTLSVYEAVSPFDAENGYALAPSYENGTTVDSYGGGICQVSTTLYNAVMRAELEIVTRSAHSMIVTYVEPSMDAAIAGTFKDLQFKNNQETPIYIEGYTNGGTLGFRIYGKETRPDNRKVTFESEVTSQTDPVREFVASQDLPVGTIKKTQSSHTGYTARLWKIVTVDGVEESRKVYNNSTYKASNEIYSVGLANASPEAAAAINNAIATQNEDTIRATVSQWANGGTAPQTTQQAPQTTAPAADTSGQTAGNPAAGTDQSGGQTTAQ</sequence>
<dbReference type="AlphaFoldDB" id="A0A9D1E919"/>
<dbReference type="InterPro" id="IPR007391">
    <property type="entry name" value="Vancomycin_resist_VanW"/>
</dbReference>
<dbReference type="Pfam" id="PF12229">
    <property type="entry name" value="PG_binding_4"/>
    <property type="match status" value="1"/>
</dbReference>
<evidence type="ECO:0000256" key="2">
    <source>
        <dbReference type="SAM" id="MobiDB-lite"/>
    </source>
</evidence>
<evidence type="ECO:0000259" key="3">
    <source>
        <dbReference type="SMART" id="SM01208"/>
    </source>
</evidence>
<dbReference type="InterPro" id="IPR011098">
    <property type="entry name" value="G5_dom"/>
</dbReference>
<protein>
    <submittedName>
        <fullName evidence="4">VanW family protein</fullName>
    </submittedName>
</protein>